<evidence type="ECO:0000259" key="3">
    <source>
        <dbReference type="Pfam" id="PF00144"/>
    </source>
</evidence>
<dbReference type="PANTHER" id="PTHR46825:SF7">
    <property type="entry name" value="D-ALANYL-D-ALANINE CARBOXYPEPTIDASE"/>
    <property type="match status" value="1"/>
</dbReference>
<dbReference type="SUPFAM" id="SSF56601">
    <property type="entry name" value="beta-lactamase/transpeptidase-like"/>
    <property type="match status" value="1"/>
</dbReference>
<proteinExistence type="predicted"/>
<sequence>MAARRWARTGAVGTVAAAMAATAFTTPAQADSPAPRHTGHQATQRAMDELVAAGIPGITAGARDKNGSWQSTSGVGNLKTGAPRGVNDRFRIASITKTFVATVLLQMETEGRLSLDDKVERHLPGVVRGHGNDGRKITVRQLLNHTSGLFDYLGDPGYQKKYVEAEGFLKHRYDTVTPDLAVRTALSHRPNFQPGARHSYSNTNYVLSALIIEAVGGRTYEDEVRGRIIRPLGLRGTIMPGSTSDMPNPHSKAYSKLSDVAATKIYDVTRQNASQSWADGDMISTTTDLNRFFSALMRGRLLPKKQLAAMKTTVRDSEDPTTGYGLGLLTFTTSCGVKLWGHSGGWLGSLSHALTTEDGRHTLSYNLNGDWNWSAYIAEGEFCGTKAKRLTSANGSAPKR</sequence>
<feature type="chain" id="PRO_5045091450" evidence="2">
    <location>
        <begin position="31"/>
        <end position="400"/>
    </location>
</feature>
<dbReference type="EMBL" id="JAMQAW010000104">
    <property type="protein sequence ID" value="MCM2394283.1"/>
    <property type="molecule type" value="Genomic_DNA"/>
</dbReference>
<reference evidence="4" key="1">
    <citation type="submission" date="2022-06" db="EMBL/GenBank/DDBJ databases">
        <title>Genome public.</title>
        <authorList>
            <person name="Sun Q."/>
        </authorList>
    </citation>
    <scope>NUCLEOTIDE SEQUENCE</scope>
    <source>
        <strain evidence="4">CWNU-1</strain>
    </source>
</reference>
<feature type="region of interest" description="Disordered" evidence="1">
    <location>
        <begin position="61"/>
        <end position="81"/>
    </location>
</feature>
<evidence type="ECO:0000313" key="5">
    <source>
        <dbReference type="Proteomes" id="UP001431429"/>
    </source>
</evidence>
<comment type="caution">
    <text evidence="4">The sequence shown here is derived from an EMBL/GenBank/DDBJ whole genome shotgun (WGS) entry which is preliminary data.</text>
</comment>
<dbReference type="InterPro" id="IPR012338">
    <property type="entry name" value="Beta-lactam/transpept-like"/>
</dbReference>
<evidence type="ECO:0000256" key="2">
    <source>
        <dbReference type="SAM" id="SignalP"/>
    </source>
</evidence>
<evidence type="ECO:0000313" key="4">
    <source>
        <dbReference type="EMBL" id="MCM2394283.1"/>
    </source>
</evidence>
<dbReference type="InterPro" id="IPR001466">
    <property type="entry name" value="Beta-lactam-related"/>
</dbReference>
<dbReference type="InterPro" id="IPR050491">
    <property type="entry name" value="AmpC-like"/>
</dbReference>
<dbReference type="PANTHER" id="PTHR46825">
    <property type="entry name" value="D-ALANYL-D-ALANINE-CARBOXYPEPTIDASE/ENDOPEPTIDASE AMPH"/>
    <property type="match status" value="1"/>
</dbReference>
<gene>
    <name evidence="4" type="ORF">NBG84_39470</name>
</gene>
<evidence type="ECO:0000256" key="1">
    <source>
        <dbReference type="SAM" id="MobiDB-lite"/>
    </source>
</evidence>
<dbReference type="Proteomes" id="UP001431429">
    <property type="component" value="Unassembled WGS sequence"/>
</dbReference>
<organism evidence="4 5">
    <name type="scientific">Streptomyces albipurpureus</name>
    <dbReference type="NCBI Taxonomy" id="2897419"/>
    <lineage>
        <taxon>Bacteria</taxon>
        <taxon>Bacillati</taxon>
        <taxon>Actinomycetota</taxon>
        <taxon>Actinomycetes</taxon>
        <taxon>Kitasatosporales</taxon>
        <taxon>Streptomycetaceae</taxon>
        <taxon>Streptomyces</taxon>
    </lineage>
</organism>
<dbReference type="RefSeq" id="WP_250924558.1">
    <property type="nucleotide sequence ID" value="NZ_JAMQAW010000104.1"/>
</dbReference>
<protein>
    <submittedName>
        <fullName evidence="4">Beta-lactamase family protein</fullName>
    </submittedName>
</protein>
<accession>A0ABT0V408</accession>
<dbReference type="Gene3D" id="3.40.710.10">
    <property type="entry name" value="DD-peptidase/beta-lactamase superfamily"/>
    <property type="match status" value="1"/>
</dbReference>
<name>A0ABT0V408_9ACTN</name>
<feature type="domain" description="Beta-lactamase-related" evidence="3">
    <location>
        <begin position="44"/>
        <end position="349"/>
    </location>
</feature>
<feature type="signal peptide" evidence="2">
    <location>
        <begin position="1"/>
        <end position="30"/>
    </location>
</feature>
<keyword evidence="2" id="KW-0732">Signal</keyword>
<keyword evidence="5" id="KW-1185">Reference proteome</keyword>
<dbReference type="Pfam" id="PF00144">
    <property type="entry name" value="Beta-lactamase"/>
    <property type="match status" value="1"/>
</dbReference>